<reference evidence="4 5" key="1">
    <citation type="submission" date="2020-07" db="EMBL/GenBank/DDBJ databases">
        <title>Vallitalea guaymasensis genome.</title>
        <authorList>
            <person name="Postec A."/>
        </authorList>
    </citation>
    <scope>NUCLEOTIDE SEQUENCE [LARGE SCALE GENOMIC DNA]</scope>
    <source>
        <strain evidence="4 5">Ra1766G1</strain>
    </source>
</reference>
<dbReference type="SUPFAM" id="SSF52499">
    <property type="entry name" value="Isochorismatase-like hydrolases"/>
    <property type="match status" value="1"/>
</dbReference>
<dbReference type="Gene3D" id="3.40.50.850">
    <property type="entry name" value="Isochorismatase-like"/>
    <property type="match status" value="1"/>
</dbReference>
<dbReference type="CDD" id="cd00431">
    <property type="entry name" value="cysteine_hydrolases"/>
    <property type="match status" value="1"/>
</dbReference>
<evidence type="ECO:0000256" key="1">
    <source>
        <dbReference type="ARBA" id="ARBA00006336"/>
    </source>
</evidence>
<dbReference type="PANTHER" id="PTHR43540:SF6">
    <property type="entry name" value="ISOCHORISMATASE-LIKE DOMAIN-CONTAINING PROTEIN"/>
    <property type="match status" value="1"/>
</dbReference>
<dbReference type="PANTHER" id="PTHR43540">
    <property type="entry name" value="PEROXYUREIDOACRYLATE/UREIDOACRYLATE AMIDOHYDROLASE-RELATED"/>
    <property type="match status" value="1"/>
</dbReference>
<accession>A0A8J8MAL5</accession>
<dbReference type="EMBL" id="CP058561">
    <property type="protein sequence ID" value="QUH29263.1"/>
    <property type="molecule type" value="Genomic_DNA"/>
</dbReference>
<gene>
    <name evidence="4" type="ORF">HYG85_10130</name>
</gene>
<proteinExistence type="inferred from homology"/>
<dbReference type="Proteomes" id="UP000677305">
    <property type="component" value="Chromosome"/>
</dbReference>
<dbReference type="AlphaFoldDB" id="A0A8J8MAL5"/>
<sequence length="192" mass="22211">MNKKTALLIVDMLFDFAHPDGKVFYPQNQEILPRIREVIDHCREKNILIIFAKHYHRKYLFDKELGSGRRINCLEGSGGEDIMPELGYQEETDYIVKKRRYNSFLGTDLDLILREHDIRNLLICGTKTNCCIRATVEGAYHLDYNPIVVKECVATNDEVVNKVHLADIEKYLGSVITMKELYEKLDGGELDD</sequence>
<keyword evidence="2 4" id="KW-0378">Hydrolase</keyword>
<comment type="similarity">
    <text evidence="1">Belongs to the isochorismatase family.</text>
</comment>
<feature type="domain" description="Isochorismatase-like" evidence="3">
    <location>
        <begin position="5"/>
        <end position="179"/>
    </location>
</feature>
<evidence type="ECO:0000313" key="4">
    <source>
        <dbReference type="EMBL" id="QUH29263.1"/>
    </source>
</evidence>
<dbReference type="KEGG" id="vgu:HYG85_10130"/>
<dbReference type="InterPro" id="IPR050272">
    <property type="entry name" value="Isochorismatase-like_hydrls"/>
</dbReference>
<evidence type="ECO:0000256" key="2">
    <source>
        <dbReference type="ARBA" id="ARBA00022801"/>
    </source>
</evidence>
<dbReference type="GO" id="GO:0016787">
    <property type="term" value="F:hydrolase activity"/>
    <property type="evidence" value="ECO:0007669"/>
    <property type="project" value="UniProtKB-KW"/>
</dbReference>
<dbReference type="InterPro" id="IPR036380">
    <property type="entry name" value="Isochorismatase-like_sf"/>
</dbReference>
<name>A0A8J8MAL5_9FIRM</name>
<evidence type="ECO:0000259" key="3">
    <source>
        <dbReference type="Pfam" id="PF00857"/>
    </source>
</evidence>
<dbReference type="RefSeq" id="WP_212693376.1">
    <property type="nucleotide sequence ID" value="NZ_CP058561.1"/>
</dbReference>
<protein>
    <submittedName>
        <fullName evidence="4">Cysteine hydrolase</fullName>
    </submittedName>
</protein>
<dbReference type="InterPro" id="IPR000868">
    <property type="entry name" value="Isochorismatase-like_dom"/>
</dbReference>
<keyword evidence="5" id="KW-1185">Reference proteome</keyword>
<dbReference type="Pfam" id="PF00857">
    <property type="entry name" value="Isochorismatase"/>
    <property type="match status" value="1"/>
</dbReference>
<organism evidence="4 5">
    <name type="scientific">Vallitalea guaymasensis</name>
    <dbReference type="NCBI Taxonomy" id="1185412"/>
    <lineage>
        <taxon>Bacteria</taxon>
        <taxon>Bacillati</taxon>
        <taxon>Bacillota</taxon>
        <taxon>Clostridia</taxon>
        <taxon>Lachnospirales</taxon>
        <taxon>Vallitaleaceae</taxon>
        <taxon>Vallitalea</taxon>
    </lineage>
</organism>
<evidence type="ECO:0000313" key="5">
    <source>
        <dbReference type="Proteomes" id="UP000677305"/>
    </source>
</evidence>